<accession>A0ACB9F4B4</accession>
<reference evidence="1 2" key="2">
    <citation type="journal article" date="2022" name="Mol. Ecol. Resour.">
        <title>The genomes of chicory, endive, great burdock and yacon provide insights into Asteraceae paleo-polyploidization history and plant inulin production.</title>
        <authorList>
            <person name="Fan W."/>
            <person name="Wang S."/>
            <person name="Wang H."/>
            <person name="Wang A."/>
            <person name="Jiang F."/>
            <person name="Liu H."/>
            <person name="Zhao H."/>
            <person name="Xu D."/>
            <person name="Zhang Y."/>
        </authorList>
    </citation>
    <scope>NUCLEOTIDE SEQUENCE [LARGE SCALE GENOMIC DNA]</scope>
    <source>
        <strain evidence="2">cv. Punajuju</strain>
        <tissue evidence="1">Leaves</tissue>
    </source>
</reference>
<organism evidence="1 2">
    <name type="scientific">Cichorium intybus</name>
    <name type="common">Chicory</name>
    <dbReference type="NCBI Taxonomy" id="13427"/>
    <lineage>
        <taxon>Eukaryota</taxon>
        <taxon>Viridiplantae</taxon>
        <taxon>Streptophyta</taxon>
        <taxon>Embryophyta</taxon>
        <taxon>Tracheophyta</taxon>
        <taxon>Spermatophyta</taxon>
        <taxon>Magnoliopsida</taxon>
        <taxon>eudicotyledons</taxon>
        <taxon>Gunneridae</taxon>
        <taxon>Pentapetalae</taxon>
        <taxon>asterids</taxon>
        <taxon>campanulids</taxon>
        <taxon>Asterales</taxon>
        <taxon>Asteraceae</taxon>
        <taxon>Cichorioideae</taxon>
        <taxon>Cichorieae</taxon>
        <taxon>Cichoriinae</taxon>
        <taxon>Cichorium</taxon>
    </lineage>
</organism>
<gene>
    <name evidence="1" type="ORF">L2E82_15830</name>
</gene>
<sequence>MITGLFHIPVDQFAQKKVQIKELKLPQFKDQIEKNKTPNPTNCYVLQLQKITVLVIEDTISKLDEALSIDPRKHDAL</sequence>
<reference evidence="2" key="1">
    <citation type="journal article" date="2022" name="Mol. Ecol. Resour.">
        <title>The genomes of chicory, endive, great burdock and yacon provide insights into Asteraceae palaeo-polyploidization history and plant inulin production.</title>
        <authorList>
            <person name="Fan W."/>
            <person name="Wang S."/>
            <person name="Wang H."/>
            <person name="Wang A."/>
            <person name="Jiang F."/>
            <person name="Liu H."/>
            <person name="Zhao H."/>
            <person name="Xu D."/>
            <person name="Zhang Y."/>
        </authorList>
    </citation>
    <scope>NUCLEOTIDE SEQUENCE [LARGE SCALE GENOMIC DNA]</scope>
    <source>
        <strain evidence="2">cv. Punajuju</strain>
    </source>
</reference>
<dbReference type="Proteomes" id="UP001055811">
    <property type="component" value="Linkage Group LG03"/>
</dbReference>
<keyword evidence="2" id="KW-1185">Reference proteome</keyword>
<comment type="caution">
    <text evidence="1">The sequence shown here is derived from an EMBL/GenBank/DDBJ whole genome shotgun (WGS) entry which is preliminary data.</text>
</comment>
<name>A0ACB9F4B4_CICIN</name>
<protein>
    <submittedName>
        <fullName evidence="1">Uncharacterized protein</fullName>
    </submittedName>
</protein>
<evidence type="ECO:0000313" key="2">
    <source>
        <dbReference type="Proteomes" id="UP001055811"/>
    </source>
</evidence>
<dbReference type="EMBL" id="CM042011">
    <property type="protein sequence ID" value="KAI3765786.1"/>
    <property type="molecule type" value="Genomic_DNA"/>
</dbReference>
<evidence type="ECO:0000313" key="1">
    <source>
        <dbReference type="EMBL" id="KAI3765786.1"/>
    </source>
</evidence>
<proteinExistence type="predicted"/>